<accession>A0A7W9L3J7</accession>
<dbReference type="Proteomes" id="UP000523821">
    <property type="component" value="Unassembled WGS sequence"/>
</dbReference>
<protein>
    <submittedName>
        <fullName evidence="3">Putative nucleic acid-binding Zn-ribbon protein</fullName>
    </submittedName>
</protein>
<dbReference type="RefSeq" id="WP_183858065.1">
    <property type="nucleotide sequence ID" value="NZ_JACHOO010000009.1"/>
</dbReference>
<feature type="coiled-coil region" evidence="1">
    <location>
        <begin position="204"/>
        <end position="231"/>
    </location>
</feature>
<proteinExistence type="predicted"/>
<evidence type="ECO:0000313" key="4">
    <source>
        <dbReference type="Proteomes" id="UP000523821"/>
    </source>
</evidence>
<keyword evidence="4" id="KW-1185">Reference proteome</keyword>
<feature type="region of interest" description="Disordered" evidence="2">
    <location>
        <begin position="42"/>
        <end position="72"/>
    </location>
</feature>
<evidence type="ECO:0000256" key="2">
    <source>
        <dbReference type="SAM" id="MobiDB-lite"/>
    </source>
</evidence>
<comment type="caution">
    <text evidence="3">The sequence shown here is derived from an EMBL/GenBank/DDBJ whole genome shotgun (WGS) entry which is preliminary data.</text>
</comment>
<keyword evidence="1" id="KW-0175">Coiled coil</keyword>
<organism evidence="3 4">
    <name type="scientific">Prosthecomicrobium pneumaticum</name>
    <dbReference type="NCBI Taxonomy" id="81895"/>
    <lineage>
        <taxon>Bacteria</taxon>
        <taxon>Pseudomonadati</taxon>
        <taxon>Pseudomonadota</taxon>
        <taxon>Alphaproteobacteria</taxon>
        <taxon>Hyphomicrobiales</taxon>
        <taxon>Kaistiaceae</taxon>
        <taxon>Prosthecomicrobium</taxon>
    </lineage>
</organism>
<evidence type="ECO:0000313" key="3">
    <source>
        <dbReference type="EMBL" id="MBB5754627.1"/>
    </source>
</evidence>
<dbReference type="AlphaFoldDB" id="A0A7W9L3J7"/>
<feature type="coiled-coil region" evidence="1">
    <location>
        <begin position="264"/>
        <end position="291"/>
    </location>
</feature>
<name>A0A7W9L3J7_9HYPH</name>
<gene>
    <name evidence="3" type="ORF">GGQ63_003715</name>
</gene>
<dbReference type="EMBL" id="JACHOO010000009">
    <property type="protein sequence ID" value="MBB5754627.1"/>
    <property type="molecule type" value="Genomic_DNA"/>
</dbReference>
<evidence type="ECO:0000256" key="1">
    <source>
        <dbReference type="SAM" id="Coils"/>
    </source>
</evidence>
<reference evidence="3 4" key="1">
    <citation type="submission" date="2020-08" db="EMBL/GenBank/DDBJ databases">
        <title>Genomic Encyclopedia of Type Strains, Phase IV (KMG-IV): sequencing the most valuable type-strain genomes for metagenomic binning, comparative biology and taxonomic classification.</title>
        <authorList>
            <person name="Goeker M."/>
        </authorList>
    </citation>
    <scope>NUCLEOTIDE SEQUENCE [LARGE SCALE GENOMIC DNA]</scope>
    <source>
        <strain evidence="3 4">DSM 16268</strain>
    </source>
</reference>
<feature type="coiled-coil region" evidence="1">
    <location>
        <begin position="81"/>
        <end position="122"/>
    </location>
</feature>
<sequence length="397" mass="42275">MEVFHAVRPARSWRGSRRCRLPDRTAEGLRSDRCDARRVRAGSGVRTSEESRRAGLARVAEPAGRRVTSAEPLPTPAARAIAAAEADLASAERAVADATAARSAAAEALVALRAERERIEDTLTIGPAQRIGLVYRPPREALEEERRRAEVRLMQIPGELERAVAADGRTAAALAAAERIRRGARALLTEYRESPIVAAAAAAFAEAERTLGDLSRRKAEAETEIDALGEERAAISYAAKTGDQTAAARLATINDVLANSALDSEDLAAAIAEAEHRAALARRNLAAARADAALDRARGLARQVLDADTDIDGLIGRLAERLKERGALLDEIVRTRAQTNYPLDRLQRGVRIAGALAPLAGWCEIPDAKSHAGPLAGSDREILMGLRPPAIEPAAAA</sequence>